<dbReference type="CDD" id="cd00090">
    <property type="entry name" value="HTH_ARSR"/>
    <property type="match status" value="1"/>
</dbReference>
<dbReference type="InterPro" id="IPR011991">
    <property type="entry name" value="ArsR-like_HTH"/>
</dbReference>
<dbReference type="RefSeq" id="WP_073790500.1">
    <property type="nucleotide sequence ID" value="NZ_JAPEPH010000001.1"/>
</dbReference>
<accession>A0A1Q4V7F3</accession>
<organism evidence="2 3">
    <name type="scientific">Streptomyces uncialis</name>
    <dbReference type="NCBI Taxonomy" id="1048205"/>
    <lineage>
        <taxon>Bacteria</taxon>
        <taxon>Bacillati</taxon>
        <taxon>Actinomycetota</taxon>
        <taxon>Actinomycetes</taxon>
        <taxon>Kitasatosporales</taxon>
        <taxon>Streptomycetaceae</taxon>
        <taxon>Streptomyces</taxon>
    </lineage>
</organism>
<dbReference type="GO" id="GO:0003700">
    <property type="term" value="F:DNA-binding transcription factor activity"/>
    <property type="evidence" value="ECO:0007669"/>
    <property type="project" value="InterPro"/>
</dbReference>
<dbReference type="Pfam" id="PF12802">
    <property type="entry name" value="MarR_2"/>
    <property type="match status" value="1"/>
</dbReference>
<dbReference type="PROSITE" id="PS50995">
    <property type="entry name" value="HTH_MARR_2"/>
    <property type="match status" value="1"/>
</dbReference>
<comment type="caution">
    <text evidence="2">The sequence shown here is derived from an EMBL/GenBank/DDBJ whole genome shotgun (WGS) entry which is preliminary data.</text>
</comment>
<dbReference type="SMART" id="SM00347">
    <property type="entry name" value="HTH_MARR"/>
    <property type="match status" value="1"/>
</dbReference>
<dbReference type="InterPro" id="IPR000835">
    <property type="entry name" value="HTH_MarR-typ"/>
</dbReference>
<dbReference type="STRING" id="1048205.AB852_18865"/>
<protein>
    <submittedName>
        <fullName evidence="2">MarR family transcriptional regulator</fullName>
    </submittedName>
</protein>
<dbReference type="PANTHER" id="PTHR33164:SF57">
    <property type="entry name" value="MARR-FAMILY TRANSCRIPTIONAL REGULATOR"/>
    <property type="match status" value="1"/>
</dbReference>
<dbReference type="AlphaFoldDB" id="A0A1Q4V7F3"/>
<dbReference type="PRINTS" id="PR00598">
    <property type="entry name" value="HTHMARR"/>
</dbReference>
<dbReference type="PANTHER" id="PTHR33164">
    <property type="entry name" value="TRANSCRIPTIONAL REGULATOR, MARR FAMILY"/>
    <property type="match status" value="1"/>
</dbReference>
<feature type="domain" description="HTH marR-type" evidence="1">
    <location>
        <begin position="1"/>
        <end position="145"/>
    </location>
</feature>
<dbReference type="Gene3D" id="1.10.10.10">
    <property type="entry name" value="Winged helix-like DNA-binding domain superfamily/Winged helix DNA-binding domain"/>
    <property type="match status" value="1"/>
</dbReference>
<name>A0A1Q4V7F3_9ACTN</name>
<dbReference type="InterPro" id="IPR039422">
    <property type="entry name" value="MarR/SlyA-like"/>
</dbReference>
<dbReference type="GO" id="GO:0006950">
    <property type="term" value="P:response to stress"/>
    <property type="evidence" value="ECO:0007669"/>
    <property type="project" value="TreeGrafter"/>
</dbReference>
<dbReference type="InterPro" id="IPR036390">
    <property type="entry name" value="WH_DNA-bd_sf"/>
</dbReference>
<dbReference type="SUPFAM" id="SSF46785">
    <property type="entry name" value="Winged helix' DNA-binding domain"/>
    <property type="match status" value="1"/>
</dbReference>
<keyword evidence="3" id="KW-1185">Reference proteome</keyword>
<evidence type="ECO:0000313" key="2">
    <source>
        <dbReference type="EMBL" id="OKH93771.1"/>
    </source>
</evidence>
<evidence type="ECO:0000259" key="1">
    <source>
        <dbReference type="PROSITE" id="PS50995"/>
    </source>
</evidence>
<dbReference type="Proteomes" id="UP000186455">
    <property type="component" value="Unassembled WGS sequence"/>
</dbReference>
<gene>
    <name evidence="2" type="ORF">AB852_18865</name>
</gene>
<dbReference type="EMBL" id="LFBV01000004">
    <property type="protein sequence ID" value="OKH93771.1"/>
    <property type="molecule type" value="Genomic_DNA"/>
</dbReference>
<dbReference type="InterPro" id="IPR036388">
    <property type="entry name" value="WH-like_DNA-bd_sf"/>
</dbReference>
<evidence type="ECO:0000313" key="3">
    <source>
        <dbReference type="Proteomes" id="UP000186455"/>
    </source>
</evidence>
<reference evidence="2 3" key="1">
    <citation type="submission" date="2015-06" db="EMBL/GenBank/DDBJ databases">
        <title>Cloning and characterization of the uncialamcin biosynthetic gene cluster.</title>
        <authorList>
            <person name="Yan X."/>
            <person name="Huang T."/>
            <person name="Ge H."/>
            <person name="Shen B."/>
        </authorList>
    </citation>
    <scope>NUCLEOTIDE SEQUENCE [LARGE SCALE GENOMIC DNA]</scope>
    <source>
        <strain evidence="2 3">DCA2648</strain>
    </source>
</reference>
<proteinExistence type="predicted"/>
<sequence length="159" mass="17299">MTGPETVPPPARGAPSLEDALSSLQCVLVARRAGSGPKPINWQQYDVLEILRVRGPMTPSLLSGSLGVSRQTVSKSLRVVKDLGLVVQAALGEDRREQTTSLTRAGHVFLARNARGRRENARAAMSVLDPDEREAFARMCQKAADAIKELLPEQPPQRH</sequence>